<gene>
    <name evidence="2" type="ORF">NQ318_009067</name>
</gene>
<feature type="signal peptide" evidence="1">
    <location>
        <begin position="1"/>
        <end position="17"/>
    </location>
</feature>
<accession>A0AAV8YWM7</accession>
<proteinExistence type="predicted"/>
<evidence type="ECO:0000313" key="3">
    <source>
        <dbReference type="Proteomes" id="UP001162162"/>
    </source>
</evidence>
<dbReference type="PANTHER" id="PTHR46060">
    <property type="entry name" value="MARINER MOS1 TRANSPOSASE-LIKE PROTEIN"/>
    <property type="match status" value="1"/>
</dbReference>
<evidence type="ECO:0000313" key="2">
    <source>
        <dbReference type="EMBL" id="KAJ8955173.1"/>
    </source>
</evidence>
<evidence type="ECO:0008006" key="4">
    <source>
        <dbReference type="Google" id="ProtNLM"/>
    </source>
</evidence>
<dbReference type="InterPro" id="IPR052709">
    <property type="entry name" value="Transposase-MT_Hybrid"/>
</dbReference>
<dbReference type="Proteomes" id="UP001162162">
    <property type="component" value="Unassembled WGS sequence"/>
</dbReference>
<comment type="caution">
    <text evidence="2">The sequence shown here is derived from an EMBL/GenBank/DDBJ whole genome shotgun (WGS) entry which is preliminary data.</text>
</comment>
<sequence>MLAILVLKLFLCSPVKCSILDLYDTYEVSKLSNEIGSVAPDLATLRDGTWKGATVCYQLLLQTSGHSATLQHAYGDSVFPKAQVFRWFKAFSDGRESIDDELRSGRPSSSRTDENVDRIRDLVHQISTIGPGENQFWVPKNAETKTAAIGTFFPVPQSAGSFLWDLHLVASFALTLAAEISSYYYQLQEKSREKKFRREELKLATVVKWSFE</sequence>
<protein>
    <recommendedName>
        <fullName evidence="4">Mos1 transposase HTH domain-containing protein</fullName>
    </recommendedName>
</protein>
<keyword evidence="3" id="KW-1185">Reference proteome</keyword>
<evidence type="ECO:0000256" key="1">
    <source>
        <dbReference type="SAM" id="SignalP"/>
    </source>
</evidence>
<dbReference type="PANTHER" id="PTHR46060:SF1">
    <property type="entry name" value="MARINER MOS1 TRANSPOSASE-LIKE PROTEIN"/>
    <property type="match status" value="1"/>
</dbReference>
<organism evidence="2 3">
    <name type="scientific">Aromia moschata</name>
    <dbReference type="NCBI Taxonomy" id="1265417"/>
    <lineage>
        <taxon>Eukaryota</taxon>
        <taxon>Metazoa</taxon>
        <taxon>Ecdysozoa</taxon>
        <taxon>Arthropoda</taxon>
        <taxon>Hexapoda</taxon>
        <taxon>Insecta</taxon>
        <taxon>Pterygota</taxon>
        <taxon>Neoptera</taxon>
        <taxon>Endopterygota</taxon>
        <taxon>Coleoptera</taxon>
        <taxon>Polyphaga</taxon>
        <taxon>Cucujiformia</taxon>
        <taxon>Chrysomeloidea</taxon>
        <taxon>Cerambycidae</taxon>
        <taxon>Cerambycinae</taxon>
        <taxon>Callichromatini</taxon>
        <taxon>Aromia</taxon>
    </lineage>
</organism>
<name>A0AAV8YWM7_9CUCU</name>
<reference evidence="2" key="1">
    <citation type="journal article" date="2023" name="Insect Mol. Biol.">
        <title>Genome sequencing provides insights into the evolution of gene families encoding plant cell wall-degrading enzymes in longhorned beetles.</title>
        <authorList>
            <person name="Shin N.R."/>
            <person name="Okamura Y."/>
            <person name="Kirsch R."/>
            <person name="Pauchet Y."/>
        </authorList>
    </citation>
    <scope>NUCLEOTIDE SEQUENCE</scope>
    <source>
        <strain evidence="2">AMC_N1</strain>
    </source>
</reference>
<dbReference type="EMBL" id="JAPWTK010000040">
    <property type="protein sequence ID" value="KAJ8955173.1"/>
    <property type="molecule type" value="Genomic_DNA"/>
</dbReference>
<dbReference type="AlphaFoldDB" id="A0AAV8YWM7"/>
<keyword evidence="1" id="KW-0732">Signal</keyword>
<feature type="chain" id="PRO_5043395579" description="Mos1 transposase HTH domain-containing protein" evidence="1">
    <location>
        <begin position="18"/>
        <end position="212"/>
    </location>
</feature>